<dbReference type="Proteomes" id="UP000177112">
    <property type="component" value="Unassembled WGS sequence"/>
</dbReference>
<organism evidence="1 2">
    <name type="scientific">Candidatus Nomurabacteria bacterium RIFCSPHIGHO2_02_FULL_35_13</name>
    <dbReference type="NCBI Taxonomy" id="1801748"/>
    <lineage>
        <taxon>Bacteria</taxon>
        <taxon>Candidatus Nomuraibacteriota</taxon>
    </lineage>
</organism>
<evidence type="ECO:0000313" key="1">
    <source>
        <dbReference type="EMBL" id="OGI71364.1"/>
    </source>
</evidence>
<dbReference type="AlphaFoldDB" id="A0A1F6VP12"/>
<name>A0A1F6VP12_9BACT</name>
<gene>
    <name evidence="1" type="ORF">A3B84_00695</name>
</gene>
<protein>
    <recommendedName>
        <fullName evidence="3">Antitoxin VbhA domain-containing protein</fullName>
    </recommendedName>
</protein>
<dbReference type="EMBL" id="MFTY01000015">
    <property type="protein sequence ID" value="OGI71364.1"/>
    <property type="molecule type" value="Genomic_DNA"/>
</dbReference>
<sequence>MSIESNILKGNNGKEKARMEVMVVRDYVLRMGANDYEPPAFKQILEDLEAGIISPQQAIENAHKIKESKMDNY</sequence>
<dbReference type="STRING" id="1801748.A3B84_00695"/>
<accession>A0A1F6VP12</accession>
<evidence type="ECO:0000313" key="2">
    <source>
        <dbReference type="Proteomes" id="UP000177112"/>
    </source>
</evidence>
<reference evidence="1 2" key="1">
    <citation type="journal article" date="2016" name="Nat. Commun.">
        <title>Thousands of microbial genomes shed light on interconnected biogeochemical processes in an aquifer system.</title>
        <authorList>
            <person name="Anantharaman K."/>
            <person name="Brown C.T."/>
            <person name="Hug L.A."/>
            <person name="Sharon I."/>
            <person name="Castelle C.J."/>
            <person name="Probst A.J."/>
            <person name="Thomas B.C."/>
            <person name="Singh A."/>
            <person name="Wilkins M.J."/>
            <person name="Karaoz U."/>
            <person name="Brodie E.L."/>
            <person name="Williams K.H."/>
            <person name="Hubbard S.S."/>
            <person name="Banfield J.F."/>
        </authorList>
    </citation>
    <scope>NUCLEOTIDE SEQUENCE [LARGE SCALE GENOMIC DNA]</scope>
</reference>
<proteinExistence type="predicted"/>
<comment type="caution">
    <text evidence="1">The sequence shown here is derived from an EMBL/GenBank/DDBJ whole genome shotgun (WGS) entry which is preliminary data.</text>
</comment>
<evidence type="ECO:0008006" key="3">
    <source>
        <dbReference type="Google" id="ProtNLM"/>
    </source>
</evidence>